<evidence type="ECO:0000313" key="5">
    <source>
        <dbReference type="Proteomes" id="UP000503447"/>
    </source>
</evidence>
<keyword evidence="3" id="KW-1133">Transmembrane helix</keyword>
<feature type="transmembrane region" description="Helical" evidence="3">
    <location>
        <begin position="389"/>
        <end position="409"/>
    </location>
</feature>
<feature type="transmembrane region" description="Helical" evidence="3">
    <location>
        <begin position="259"/>
        <end position="279"/>
    </location>
</feature>
<dbReference type="KEGG" id="ftj:FTUN_3957"/>
<dbReference type="InterPro" id="IPR052346">
    <property type="entry name" value="O-mannosyl-transferase_TMTC"/>
</dbReference>
<keyword evidence="1" id="KW-0677">Repeat</keyword>
<protein>
    <submittedName>
        <fullName evidence="4">TPR domain protein</fullName>
    </submittedName>
</protein>
<feature type="transmembrane region" description="Helical" evidence="3">
    <location>
        <begin position="178"/>
        <end position="209"/>
    </location>
</feature>
<evidence type="ECO:0000256" key="2">
    <source>
        <dbReference type="ARBA" id="ARBA00022803"/>
    </source>
</evidence>
<gene>
    <name evidence="4" type="ORF">FTUN_3957</name>
</gene>
<proteinExistence type="predicted"/>
<feature type="transmembrane region" description="Helical" evidence="3">
    <location>
        <begin position="326"/>
        <end position="347"/>
    </location>
</feature>
<reference evidence="5" key="1">
    <citation type="submission" date="2020-05" db="EMBL/GenBank/DDBJ databases">
        <title>Frigoriglobus tundricola gen. nov., sp. nov., a psychrotolerant cellulolytic planctomycete of the family Gemmataceae with two divergent copies of 16S rRNA gene.</title>
        <authorList>
            <person name="Kulichevskaya I.S."/>
            <person name="Ivanova A.A."/>
            <person name="Naumoff D.G."/>
            <person name="Beletsky A.V."/>
            <person name="Rijpstra W.I.C."/>
            <person name="Sinninghe Damste J.S."/>
            <person name="Mardanov A.V."/>
            <person name="Ravin N.V."/>
            <person name="Dedysh S.N."/>
        </authorList>
    </citation>
    <scope>NUCLEOTIDE SEQUENCE [LARGE SCALE GENOMIC DNA]</scope>
    <source>
        <strain evidence="5">PL17</strain>
    </source>
</reference>
<sequence length="474" mass="51849">MSAAVPVRSWRPPAALLSLVWIAYVPVWQNGFVDFDDEVFITGNAYVCDGLTADGVRWAVLNSQSPYRAPATWLTLQLDTEVSGVVAPGTAGPRPEVVHAQNLIWHSVNVLLLFGLCRRLPGGTVGRAFLVAALFAVHPMHVESVAWGIERKDVLMCAFGLLCVRAYLRYAETGRWPFYAAALIALALSLAAKPMLLTMPFVLLLLDFWPLGRAPFGAAPAGGPARPPWTRLVLEKLPFLLLVVVVARETAATRTSAGLGALPFTESVMNALSGYGWYVYTTLWPSALAAVYPHPREDWSWEAALTGAGVLISVTALVLRNVRRRPWLAAGWFWFVGTLFPVIGFAQGGPQAWADRFSYWPHIGFFVALVWAATEAGTRFRVPAPAARAVWAIVLAGCVVCTAIQVGYWRDSVTLWERAVAVTGENLYARDRLALSYRHAGRTAEANAQQLEALKISRARIARRTHLPGGQPAR</sequence>
<feature type="transmembrane region" description="Helical" evidence="3">
    <location>
        <begin position="299"/>
        <end position="319"/>
    </location>
</feature>
<organism evidence="4 5">
    <name type="scientific">Frigoriglobus tundricola</name>
    <dbReference type="NCBI Taxonomy" id="2774151"/>
    <lineage>
        <taxon>Bacteria</taxon>
        <taxon>Pseudomonadati</taxon>
        <taxon>Planctomycetota</taxon>
        <taxon>Planctomycetia</taxon>
        <taxon>Gemmatales</taxon>
        <taxon>Gemmataceae</taxon>
        <taxon>Frigoriglobus</taxon>
    </lineage>
</organism>
<dbReference type="RefSeq" id="WP_171471991.1">
    <property type="nucleotide sequence ID" value="NZ_CP053452.2"/>
</dbReference>
<keyword evidence="3" id="KW-0472">Membrane</keyword>
<dbReference type="PANTHER" id="PTHR44227">
    <property type="match status" value="1"/>
</dbReference>
<name>A0A6M5YSL0_9BACT</name>
<evidence type="ECO:0000256" key="3">
    <source>
        <dbReference type="SAM" id="Phobius"/>
    </source>
</evidence>
<dbReference type="PANTHER" id="PTHR44227:SF3">
    <property type="entry name" value="PROTEIN O-MANNOSYL-TRANSFERASE TMTC4"/>
    <property type="match status" value="1"/>
</dbReference>
<keyword evidence="3" id="KW-0812">Transmembrane</keyword>
<dbReference type="AlphaFoldDB" id="A0A6M5YSL0"/>
<feature type="transmembrane region" description="Helical" evidence="3">
    <location>
        <begin position="359"/>
        <end position="377"/>
    </location>
</feature>
<keyword evidence="5" id="KW-1185">Reference proteome</keyword>
<dbReference type="EMBL" id="CP053452">
    <property type="protein sequence ID" value="QJW96400.1"/>
    <property type="molecule type" value="Genomic_DNA"/>
</dbReference>
<accession>A0A6M5YSL0</accession>
<feature type="transmembrane region" description="Helical" evidence="3">
    <location>
        <begin position="229"/>
        <end position="247"/>
    </location>
</feature>
<evidence type="ECO:0000256" key="1">
    <source>
        <dbReference type="ARBA" id="ARBA00022737"/>
    </source>
</evidence>
<keyword evidence="2" id="KW-0802">TPR repeat</keyword>
<evidence type="ECO:0000313" key="4">
    <source>
        <dbReference type="EMBL" id="QJW96400.1"/>
    </source>
</evidence>
<dbReference type="Proteomes" id="UP000503447">
    <property type="component" value="Chromosome"/>
</dbReference>